<dbReference type="Proteomes" id="UP000320176">
    <property type="component" value="Unassembled WGS sequence"/>
</dbReference>
<comment type="caution">
    <text evidence="2">The sequence shown here is derived from an EMBL/GenBank/DDBJ whole genome shotgun (WGS) entry which is preliminary data.</text>
</comment>
<dbReference type="PROSITE" id="PS51257">
    <property type="entry name" value="PROKAR_LIPOPROTEIN"/>
    <property type="match status" value="1"/>
</dbReference>
<gene>
    <name evidence="2" type="ORF">Pla52n_11860</name>
</gene>
<dbReference type="RefSeq" id="WP_197454335.1">
    <property type="nucleotide sequence ID" value="NZ_CP151726.1"/>
</dbReference>
<sequence>MNRFFSIALLCVVACGCGGERSKPETLVDSGYDQQEMDDAIAKARSEVDSFITELSAPTGTDHAVKAPITDDGQTEHFWLTEVSFQNGEFKGTINNDPGIVNNVQIGQEWTIKKSEISDWMFMRDDKMHGNYTMRPLLKTLPEEEAAMYRSLLADP</sequence>
<name>A0A5C6B4R8_9BACT</name>
<feature type="domain" description="DUF2314" evidence="1">
    <location>
        <begin position="35"/>
        <end position="150"/>
    </location>
</feature>
<organism evidence="2 3">
    <name type="scientific">Stieleria varia</name>
    <dbReference type="NCBI Taxonomy" id="2528005"/>
    <lineage>
        <taxon>Bacteria</taxon>
        <taxon>Pseudomonadati</taxon>
        <taxon>Planctomycetota</taxon>
        <taxon>Planctomycetia</taxon>
        <taxon>Pirellulales</taxon>
        <taxon>Pirellulaceae</taxon>
        <taxon>Stieleria</taxon>
    </lineage>
</organism>
<dbReference type="EMBL" id="SJPN01000002">
    <property type="protein sequence ID" value="TWU05474.1"/>
    <property type="molecule type" value="Genomic_DNA"/>
</dbReference>
<reference evidence="2 3" key="1">
    <citation type="submission" date="2019-02" db="EMBL/GenBank/DDBJ databases">
        <title>Deep-cultivation of Planctomycetes and their phenomic and genomic characterization uncovers novel biology.</title>
        <authorList>
            <person name="Wiegand S."/>
            <person name="Jogler M."/>
            <person name="Boedeker C."/>
            <person name="Pinto D."/>
            <person name="Vollmers J."/>
            <person name="Rivas-Marin E."/>
            <person name="Kohn T."/>
            <person name="Peeters S.H."/>
            <person name="Heuer A."/>
            <person name="Rast P."/>
            <person name="Oberbeckmann S."/>
            <person name="Bunk B."/>
            <person name="Jeske O."/>
            <person name="Meyerdierks A."/>
            <person name="Storesund J.E."/>
            <person name="Kallscheuer N."/>
            <person name="Luecker S."/>
            <person name="Lage O.M."/>
            <person name="Pohl T."/>
            <person name="Merkel B.J."/>
            <person name="Hornburger P."/>
            <person name="Mueller R.-W."/>
            <person name="Bruemmer F."/>
            <person name="Labrenz M."/>
            <person name="Spormann A.M."/>
            <person name="Op Den Camp H."/>
            <person name="Overmann J."/>
            <person name="Amann R."/>
            <person name="Jetten M.S.M."/>
            <person name="Mascher T."/>
            <person name="Medema M.H."/>
            <person name="Devos D.P."/>
            <person name="Kaster A.-K."/>
            <person name="Ovreas L."/>
            <person name="Rohde M."/>
            <person name="Galperin M.Y."/>
            <person name="Jogler C."/>
        </authorList>
    </citation>
    <scope>NUCLEOTIDE SEQUENCE [LARGE SCALE GENOMIC DNA]</scope>
    <source>
        <strain evidence="2 3">Pla52n</strain>
    </source>
</reference>
<evidence type="ECO:0000313" key="3">
    <source>
        <dbReference type="Proteomes" id="UP000320176"/>
    </source>
</evidence>
<dbReference type="Pfam" id="PF10077">
    <property type="entry name" value="DUF2314"/>
    <property type="match status" value="1"/>
</dbReference>
<evidence type="ECO:0000313" key="2">
    <source>
        <dbReference type="EMBL" id="TWU05474.1"/>
    </source>
</evidence>
<evidence type="ECO:0000259" key="1">
    <source>
        <dbReference type="Pfam" id="PF10077"/>
    </source>
</evidence>
<dbReference type="InterPro" id="IPR018756">
    <property type="entry name" value="DUF2314"/>
</dbReference>
<keyword evidence="3" id="KW-1185">Reference proteome</keyword>
<protein>
    <recommendedName>
        <fullName evidence="1">DUF2314 domain-containing protein</fullName>
    </recommendedName>
</protein>
<accession>A0A5C6B4R8</accession>
<proteinExistence type="predicted"/>
<dbReference type="AlphaFoldDB" id="A0A5C6B4R8"/>